<feature type="compositionally biased region" description="Polar residues" evidence="1">
    <location>
        <begin position="151"/>
        <end position="164"/>
    </location>
</feature>
<comment type="caution">
    <text evidence="2">The sequence shown here is derived from an EMBL/GenBank/DDBJ whole genome shotgun (WGS) entry which is preliminary data.</text>
</comment>
<dbReference type="AlphaFoldDB" id="A0A9W4GV25"/>
<gene>
    <name evidence="2" type="ORF">SCOCK_640037</name>
</gene>
<protein>
    <submittedName>
        <fullName evidence="2">Uncharacterized protein</fullName>
    </submittedName>
</protein>
<reference evidence="2" key="1">
    <citation type="submission" date="2021-05" db="EMBL/GenBank/DDBJ databases">
        <authorList>
            <person name="Arsene-Ploetze F."/>
        </authorList>
    </citation>
    <scope>NUCLEOTIDE SEQUENCE</scope>
    <source>
        <strain evidence="2">DSM 42138</strain>
    </source>
</reference>
<feature type="region of interest" description="Disordered" evidence="1">
    <location>
        <begin position="74"/>
        <end position="172"/>
    </location>
</feature>
<feature type="region of interest" description="Disordered" evidence="1">
    <location>
        <begin position="1"/>
        <end position="49"/>
    </location>
</feature>
<accession>A0A9W4GV25</accession>
<keyword evidence="3" id="KW-1185">Reference proteome</keyword>
<name>A0A9W4GV25_9ACTN</name>
<organism evidence="2 3">
    <name type="scientific">Actinacidiphila cocklensis</name>
    <dbReference type="NCBI Taxonomy" id="887465"/>
    <lineage>
        <taxon>Bacteria</taxon>
        <taxon>Bacillati</taxon>
        <taxon>Actinomycetota</taxon>
        <taxon>Actinomycetes</taxon>
        <taxon>Kitasatosporales</taxon>
        <taxon>Streptomycetaceae</taxon>
        <taxon>Actinacidiphila</taxon>
    </lineage>
</organism>
<dbReference type="EMBL" id="CAJSLV010000097">
    <property type="protein sequence ID" value="CAG6398142.1"/>
    <property type="molecule type" value="Genomic_DNA"/>
</dbReference>
<proteinExistence type="predicted"/>
<feature type="compositionally biased region" description="Low complexity" evidence="1">
    <location>
        <begin position="76"/>
        <end position="89"/>
    </location>
</feature>
<evidence type="ECO:0000313" key="2">
    <source>
        <dbReference type="EMBL" id="CAG6398142.1"/>
    </source>
</evidence>
<feature type="compositionally biased region" description="Low complexity" evidence="1">
    <location>
        <begin position="35"/>
        <end position="48"/>
    </location>
</feature>
<dbReference type="Proteomes" id="UP001152519">
    <property type="component" value="Unassembled WGS sequence"/>
</dbReference>
<evidence type="ECO:0000256" key="1">
    <source>
        <dbReference type="SAM" id="MobiDB-lite"/>
    </source>
</evidence>
<sequence length="197" mass="20123">MSLCGCRPAVVSSPSSRKRLPEFGPRRTTSSAEPGGSASTAACASGDSDGVRIWPVASASYASMPEIEIVDVVSDARSPGAPPGRSGAPQLEQKRLAAAFVKPHLPQTGKPNPPPVVEVDGSPEPMRAEDAGSTGATPGAPEYPPLPCPSFLNSGRSADCSSSPMPRGARCRAVAGSPDCRALLPNNFPNNFTGDSP</sequence>
<evidence type="ECO:0000313" key="3">
    <source>
        <dbReference type="Proteomes" id="UP001152519"/>
    </source>
</evidence>